<protein>
    <submittedName>
        <fullName evidence="1">Uncharacterized protein</fullName>
    </submittedName>
</protein>
<accession>A0A199ULD2</accession>
<evidence type="ECO:0000313" key="2">
    <source>
        <dbReference type="Proteomes" id="UP000092600"/>
    </source>
</evidence>
<proteinExistence type="predicted"/>
<dbReference type="AlphaFoldDB" id="A0A199ULD2"/>
<reference evidence="1 2" key="1">
    <citation type="journal article" date="2016" name="DNA Res.">
        <title>The draft genome of MD-2 pineapple using hybrid error correction of long reads.</title>
        <authorList>
            <person name="Redwan R.M."/>
            <person name="Saidin A."/>
            <person name="Kumar S.V."/>
        </authorList>
    </citation>
    <scope>NUCLEOTIDE SEQUENCE [LARGE SCALE GENOMIC DNA]</scope>
    <source>
        <strain evidence="2">cv. MD2</strain>
        <tissue evidence="1">Leaf</tissue>
    </source>
</reference>
<gene>
    <name evidence="1" type="ORF">ACMD2_18625</name>
</gene>
<dbReference type="Gene3D" id="2.40.70.10">
    <property type="entry name" value="Acid Proteases"/>
    <property type="match status" value="1"/>
</dbReference>
<name>A0A199ULD2_ANACO</name>
<dbReference type="Proteomes" id="UP000092600">
    <property type="component" value="Unassembled WGS sequence"/>
</dbReference>
<dbReference type="InterPro" id="IPR021109">
    <property type="entry name" value="Peptidase_aspartic_dom_sf"/>
</dbReference>
<organism evidence="1 2">
    <name type="scientific">Ananas comosus</name>
    <name type="common">Pineapple</name>
    <name type="synonym">Ananas ananas</name>
    <dbReference type="NCBI Taxonomy" id="4615"/>
    <lineage>
        <taxon>Eukaryota</taxon>
        <taxon>Viridiplantae</taxon>
        <taxon>Streptophyta</taxon>
        <taxon>Embryophyta</taxon>
        <taxon>Tracheophyta</taxon>
        <taxon>Spermatophyta</taxon>
        <taxon>Magnoliopsida</taxon>
        <taxon>Liliopsida</taxon>
        <taxon>Poales</taxon>
        <taxon>Bromeliaceae</taxon>
        <taxon>Bromelioideae</taxon>
        <taxon>Ananas</taxon>
    </lineage>
</organism>
<dbReference type="SUPFAM" id="SSF50630">
    <property type="entry name" value="Acid proteases"/>
    <property type="match status" value="1"/>
</dbReference>
<dbReference type="EMBL" id="LSRQ01006887">
    <property type="protein sequence ID" value="OAY65533.1"/>
    <property type="molecule type" value="Genomic_DNA"/>
</dbReference>
<feature type="non-terminal residue" evidence="1">
    <location>
        <position position="102"/>
    </location>
</feature>
<sequence length="102" mass="11438">MTSVLAQNELVEPQMFSRSQMGSGGFFVDSSTLVSRLITPAFELVKKVLRSYEVLMPTMTLHLQGAEMSIASKNVFYIEHEKGLFCFAILPLDNLSILEHIN</sequence>
<comment type="caution">
    <text evidence="1">The sequence shown here is derived from an EMBL/GenBank/DDBJ whole genome shotgun (WGS) entry which is preliminary data.</text>
</comment>
<evidence type="ECO:0000313" key="1">
    <source>
        <dbReference type="EMBL" id="OAY65533.1"/>
    </source>
</evidence>